<evidence type="ECO:0000313" key="2">
    <source>
        <dbReference type="EMBL" id="KAF0889146.1"/>
    </source>
</evidence>
<feature type="region of interest" description="Disordered" evidence="1">
    <location>
        <begin position="103"/>
        <end position="123"/>
    </location>
</feature>
<organism evidence="2 3">
    <name type="scientific">Oryza meyeriana var. granulata</name>
    <dbReference type="NCBI Taxonomy" id="110450"/>
    <lineage>
        <taxon>Eukaryota</taxon>
        <taxon>Viridiplantae</taxon>
        <taxon>Streptophyta</taxon>
        <taxon>Embryophyta</taxon>
        <taxon>Tracheophyta</taxon>
        <taxon>Spermatophyta</taxon>
        <taxon>Magnoliopsida</taxon>
        <taxon>Liliopsida</taxon>
        <taxon>Poales</taxon>
        <taxon>Poaceae</taxon>
        <taxon>BOP clade</taxon>
        <taxon>Oryzoideae</taxon>
        <taxon>Oryzeae</taxon>
        <taxon>Oryzinae</taxon>
        <taxon>Oryza</taxon>
        <taxon>Oryza meyeriana</taxon>
    </lineage>
</organism>
<dbReference type="EMBL" id="SPHZ02000012">
    <property type="protein sequence ID" value="KAF0889146.1"/>
    <property type="molecule type" value="Genomic_DNA"/>
</dbReference>
<keyword evidence="3" id="KW-1185">Reference proteome</keyword>
<dbReference type="Proteomes" id="UP000479710">
    <property type="component" value="Unassembled WGS sequence"/>
</dbReference>
<dbReference type="AlphaFoldDB" id="A0A6G1BMN0"/>
<gene>
    <name evidence="2" type="ORF">E2562_022417</name>
</gene>
<sequence length="123" mass="13815">MRRRVHCPTEVRAAVAEGGDRAEVDVAAAAARVTASSTSWSRCYRHWSAWRSRRRWREHCPTEVCVAVAEAEDRAAEVDAAVARVAASSTSWMHHQLHRSAWRSRRRSALHRPEAVEDGCGGR</sequence>
<name>A0A6G1BMN0_9ORYZ</name>
<reference evidence="2 3" key="1">
    <citation type="submission" date="2019-11" db="EMBL/GenBank/DDBJ databases">
        <title>Whole genome sequence of Oryza granulata.</title>
        <authorList>
            <person name="Li W."/>
        </authorList>
    </citation>
    <scope>NUCLEOTIDE SEQUENCE [LARGE SCALE GENOMIC DNA]</scope>
    <source>
        <strain evidence="3">cv. Menghai</strain>
        <tissue evidence="2">Leaf</tissue>
    </source>
</reference>
<comment type="caution">
    <text evidence="2">The sequence shown here is derived from an EMBL/GenBank/DDBJ whole genome shotgun (WGS) entry which is preliminary data.</text>
</comment>
<evidence type="ECO:0000256" key="1">
    <source>
        <dbReference type="SAM" id="MobiDB-lite"/>
    </source>
</evidence>
<evidence type="ECO:0000313" key="3">
    <source>
        <dbReference type="Proteomes" id="UP000479710"/>
    </source>
</evidence>
<protein>
    <submittedName>
        <fullName evidence="2">Uncharacterized protein</fullName>
    </submittedName>
</protein>
<proteinExistence type="predicted"/>
<accession>A0A6G1BMN0</accession>